<sequence>MSEKSTLRIDWFDGTVIEDTRGNTSKFSDEEIKEKDPTPPSVSQEVERKAIGFKRLLDISFLRPPTLNLELSNRPGFWLLFSGPIKSDFIVLLIKILSAVYNSLDRGEKNKLTGLLESRFLNSDFLSKVKEYMIGLPDVRISEKRLNMQLWEDVETFYFNVLTLCEGMFNYGLPKHKLQQVFQLIEVAEDSSLGVQEEHSEKIGESFYTRTLSLKDKIQKSLAQRRLLWATTGRNMIYPKVSIVHMYVSNNKVGYLVDIARNERLKHKTVDCKQYAHNKRLMFGSLLLFTSDNFETILSASVLESSLSLLSDGYIAVTFDSPVSNTIFANEFLMIESEVFFEPYHRVLKVLQSLRTDELPMKEYIVDVQPKIESPAYLTSESIYSIRTEKSEEIYFPVLDRSQWPNKECFGLDQSQMDAFHFALTRDFAVIQGPPGTGKTFIGVKIASTILKNLSLEGTPMLIICYTNHALDQFLEGILSTTTSLVRLGSQSKSKILEPYSLSNLRSKVKSKYNYLYGKKLSELEKVFKEINYFQAEIEKCNNEIVGYNNIKPYLKVNENIHALKDKNDDGLLNWLLDYSENNTTYESDRKECKDWETQCADLTIHDKIETCFSEEIAINEIDSMKCSIKYVKDITDDVDERKKMIDKFNKQIEKIERRLDCFKKNIRLSREGRKHLNIGNTGDLYELTPEQRWFVYFNAVDCLKGQVVEKMKVLMERHKSLSAELEEVSTLIDSDVMKSVRVVGVTTTVAARRHDLMRKLLSPIGDHKQLRPTTACYKLATQYKLEISLFERMLRNGVHAKTLCTQRRLRPDFVKLLVPDLYEKLDSHPVVCGYPNVRGMKYNLFFFNHDAIEDSGLSKKYATLSDIKVTVVDNFQGEESKIIILSLVRSNMEGSIGFLSASNRVCVALSRAKEGFYICGNMKLLKSASRLWRCINDKLVSMNAIGDRVALHCDRHQASLNIKEPKDFINCTKGPCLKNCSGF</sequence>
<dbReference type="GO" id="GO:0031048">
    <property type="term" value="P:regulatory ncRNA-mediated heterochromatin formation"/>
    <property type="evidence" value="ECO:0007669"/>
    <property type="project" value="TreeGrafter"/>
</dbReference>
<feature type="coiled-coil region" evidence="1">
    <location>
        <begin position="639"/>
        <end position="666"/>
    </location>
</feature>
<dbReference type="InterPro" id="IPR041679">
    <property type="entry name" value="DNA2/NAM7-like_C"/>
</dbReference>
<dbReference type="InterPro" id="IPR045055">
    <property type="entry name" value="DNA2/NAM7-like"/>
</dbReference>
<dbReference type="GO" id="GO:0031380">
    <property type="term" value="C:nuclear RNA-directed RNA polymerase complex"/>
    <property type="evidence" value="ECO:0007669"/>
    <property type="project" value="TreeGrafter"/>
</dbReference>
<dbReference type="PANTHER" id="PTHR10887">
    <property type="entry name" value="DNA2/NAM7 HELICASE FAMILY"/>
    <property type="match status" value="1"/>
</dbReference>
<evidence type="ECO:0000256" key="2">
    <source>
        <dbReference type="SAM" id="MobiDB-lite"/>
    </source>
</evidence>
<dbReference type="GO" id="GO:0004386">
    <property type="term" value="F:helicase activity"/>
    <property type="evidence" value="ECO:0007669"/>
    <property type="project" value="InterPro"/>
</dbReference>
<feature type="domain" description="DNA2/NAM7 helicase-like C-terminal" evidence="4">
    <location>
        <begin position="858"/>
        <end position="923"/>
    </location>
</feature>
<proteinExistence type="predicted"/>
<evidence type="ECO:0008006" key="8">
    <source>
        <dbReference type="Google" id="ProtNLM"/>
    </source>
</evidence>
<feature type="region of interest" description="Disordered" evidence="2">
    <location>
        <begin position="19"/>
        <end position="44"/>
    </location>
</feature>
<evidence type="ECO:0000259" key="5">
    <source>
        <dbReference type="Pfam" id="PF25396"/>
    </source>
</evidence>
<feature type="domain" description="DNA2/NAM7 helicase helicase" evidence="3">
    <location>
        <begin position="412"/>
        <end position="689"/>
    </location>
</feature>
<dbReference type="Pfam" id="PF13087">
    <property type="entry name" value="AAA_12"/>
    <property type="match status" value="1"/>
</dbReference>
<reference evidence="6 7" key="1">
    <citation type="submission" date="2017-07" db="EMBL/GenBank/DDBJ databases">
        <authorList>
            <person name="Talla V."/>
            <person name="Backstrom N."/>
        </authorList>
    </citation>
    <scope>NUCLEOTIDE SEQUENCE [LARGE SCALE GENOMIC DNA]</scope>
</reference>
<evidence type="ECO:0000259" key="4">
    <source>
        <dbReference type="Pfam" id="PF13087"/>
    </source>
</evidence>
<dbReference type="InterPro" id="IPR027417">
    <property type="entry name" value="P-loop_NTPase"/>
</dbReference>
<gene>
    <name evidence="6" type="ORF">LSINAPIS_LOCUS15338</name>
</gene>
<dbReference type="Pfam" id="PF25396">
    <property type="entry name" value="ZNFX1"/>
    <property type="match status" value="1"/>
</dbReference>
<evidence type="ECO:0000313" key="6">
    <source>
        <dbReference type="EMBL" id="VVD05883.1"/>
    </source>
</evidence>
<keyword evidence="7" id="KW-1185">Reference proteome</keyword>
<organism evidence="6 7">
    <name type="scientific">Leptidea sinapis</name>
    <dbReference type="NCBI Taxonomy" id="189913"/>
    <lineage>
        <taxon>Eukaryota</taxon>
        <taxon>Metazoa</taxon>
        <taxon>Ecdysozoa</taxon>
        <taxon>Arthropoda</taxon>
        <taxon>Hexapoda</taxon>
        <taxon>Insecta</taxon>
        <taxon>Pterygota</taxon>
        <taxon>Neoptera</taxon>
        <taxon>Endopterygota</taxon>
        <taxon>Lepidoptera</taxon>
        <taxon>Glossata</taxon>
        <taxon>Ditrysia</taxon>
        <taxon>Papilionoidea</taxon>
        <taxon>Pieridae</taxon>
        <taxon>Dismorphiinae</taxon>
        <taxon>Leptidea</taxon>
    </lineage>
</organism>
<evidence type="ECO:0000259" key="3">
    <source>
        <dbReference type="Pfam" id="PF13086"/>
    </source>
</evidence>
<dbReference type="Pfam" id="PF13086">
    <property type="entry name" value="AAA_11"/>
    <property type="match status" value="1"/>
</dbReference>
<feature type="compositionally biased region" description="Basic and acidic residues" evidence="2">
    <location>
        <begin position="27"/>
        <end position="37"/>
    </location>
</feature>
<keyword evidence="1" id="KW-0175">Coiled coil</keyword>
<dbReference type="InterPro" id="IPR057373">
    <property type="entry name" value="ZNFX1"/>
</dbReference>
<dbReference type="SUPFAM" id="SSF52540">
    <property type="entry name" value="P-loop containing nucleoside triphosphate hydrolases"/>
    <property type="match status" value="1"/>
</dbReference>
<dbReference type="PANTHER" id="PTHR10887:SF341">
    <property type="entry name" value="NFX1-TYPE ZINC FINGER-CONTAINING PROTEIN 1"/>
    <property type="match status" value="1"/>
</dbReference>
<accession>A0A5E4R9L1</accession>
<name>A0A5E4R9L1_9NEOP</name>
<dbReference type="CDD" id="cd18808">
    <property type="entry name" value="SF1_C_Upf1"/>
    <property type="match status" value="1"/>
</dbReference>
<feature type="domain" description="ZNFX1" evidence="5">
    <location>
        <begin position="237"/>
        <end position="338"/>
    </location>
</feature>
<dbReference type="AlphaFoldDB" id="A0A5E4R9L1"/>
<dbReference type="Gene3D" id="3.40.50.300">
    <property type="entry name" value="P-loop containing nucleotide triphosphate hydrolases"/>
    <property type="match status" value="3"/>
</dbReference>
<dbReference type="InterPro" id="IPR041677">
    <property type="entry name" value="DNA2/NAM7_AAA_11"/>
</dbReference>
<evidence type="ECO:0000256" key="1">
    <source>
        <dbReference type="SAM" id="Coils"/>
    </source>
</evidence>
<evidence type="ECO:0000313" key="7">
    <source>
        <dbReference type="Proteomes" id="UP000324832"/>
    </source>
</evidence>
<dbReference type="EMBL" id="FZQP02007036">
    <property type="protein sequence ID" value="VVD05883.1"/>
    <property type="molecule type" value="Genomic_DNA"/>
</dbReference>
<protein>
    <recommendedName>
        <fullName evidence="8">DNA2/NAM7 helicase-like C-terminal domain-containing protein</fullName>
    </recommendedName>
</protein>
<dbReference type="InterPro" id="IPR047187">
    <property type="entry name" value="SF1_C_Upf1"/>
</dbReference>
<dbReference type="Proteomes" id="UP000324832">
    <property type="component" value="Unassembled WGS sequence"/>
</dbReference>